<evidence type="ECO:0000313" key="1">
    <source>
        <dbReference type="EMBL" id="KAJ1182423.1"/>
    </source>
</evidence>
<keyword evidence="2" id="KW-1185">Reference proteome</keyword>
<dbReference type="EMBL" id="JANPWB010000006">
    <property type="protein sequence ID" value="KAJ1182423.1"/>
    <property type="molecule type" value="Genomic_DNA"/>
</dbReference>
<dbReference type="AlphaFoldDB" id="A0AAV7U3L4"/>
<comment type="caution">
    <text evidence="1">The sequence shown here is derived from an EMBL/GenBank/DDBJ whole genome shotgun (WGS) entry which is preliminary data.</text>
</comment>
<dbReference type="Proteomes" id="UP001066276">
    <property type="component" value="Chromosome 3_2"/>
</dbReference>
<reference evidence="1" key="1">
    <citation type="journal article" date="2022" name="bioRxiv">
        <title>Sequencing and chromosome-scale assembly of the giantPleurodeles waltlgenome.</title>
        <authorList>
            <person name="Brown T."/>
            <person name="Elewa A."/>
            <person name="Iarovenko S."/>
            <person name="Subramanian E."/>
            <person name="Araus A.J."/>
            <person name="Petzold A."/>
            <person name="Susuki M."/>
            <person name="Suzuki K.-i.T."/>
            <person name="Hayashi T."/>
            <person name="Toyoda A."/>
            <person name="Oliveira C."/>
            <person name="Osipova E."/>
            <person name="Leigh N.D."/>
            <person name="Simon A."/>
            <person name="Yun M.H."/>
        </authorList>
    </citation>
    <scope>NUCLEOTIDE SEQUENCE</scope>
    <source>
        <strain evidence="1">20211129_DDA</strain>
        <tissue evidence="1">Liver</tissue>
    </source>
</reference>
<organism evidence="1 2">
    <name type="scientific">Pleurodeles waltl</name>
    <name type="common">Iberian ribbed newt</name>
    <dbReference type="NCBI Taxonomy" id="8319"/>
    <lineage>
        <taxon>Eukaryota</taxon>
        <taxon>Metazoa</taxon>
        <taxon>Chordata</taxon>
        <taxon>Craniata</taxon>
        <taxon>Vertebrata</taxon>
        <taxon>Euteleostomi</taxon>
        <taxon>Amphibia</taxon>
        <taxon>Batrachia</taxon>
        <taxon>Caudata</taxon>
        <taxon>Salamandroidea</taxon>
        <taxon>Salamandridae</taxon>
        <taxon>Pleurodelinae</taxon>
        <taxon>Pleurodeles</taxon>
    </lineage>
</organism>
<sequence length="143" mass="15721">MTCPPGAVLWTEVGDKKILTRCSTTPGISPSDPIAELQLLFRRLEPLSKAPRLAIMCPKADTIHLGYQVSSAVAGWQRISVAGRELRCEPNYFLLKNGSSSVGLFELHPPFRTATVFDALLLQDPTVEEAALKDSEETYLLVH</sequence>
<protein>
    <submittedName>
        <fullName evidence="1">Uncharacterized protein</fullName>
    </submittedName>
</protein>
<accession>A0AAV7U3L4</accession>
<gene>
    <name evidence="1" type="ORF">NDU88_007613</name>
</gene>
<name>A0AAV7U3L4_PLEWA</name>
<proteinExistence type="predicted"/>
<evidence type="ECO:0000313" key="2">
    <source>
        <dbReference type="Proteomes" id="UP001066276"/>
    </source>
</evidence>